<dbReference type="Gene3D" id="3.30.70.920">
    <property type="match status" value="1"/>
</dbReference>
<dbReference type="RefSeq" id="WP_137353103.1">
    <property type="nucleotide sequence ID" value="NZ_CAACYE020000001.1"/>
</dbReference>
<dbReference type="GO" id="GO:0043200">
    <property type="term" value="P:response to amino acid"/>
    <property type="evidence" value="ECO:0007669"/>
    <property type="project" value="TreeGrafter"/>
</dbReference>
<evidence type="ECO:0000256" key="2">
    <source>
        <dbReference type="ARBA" id="ARBA00023125"/>
    </source>
</evidence>
<evidence type="ECO:0000313" key="6">
    <source>
        <dbReference type="EMBL" id="VFA84379.1"/>
    </source>
</evidence>
<dbReference type="SUPFAM" id="SSF54909">
    <property type="entry name" value="Dimeric alpha+beta barrel"/>
    <property type="match status" value="1"/>
</dbReference>
<keyword evidence="3" id="KW-0804">Transcription</keyword>
<evidence type="ECO:0000259" key="4">
    <source>
        <dbReference type="PROSITE" id="PS50956"/>
    </source>
</evidence>
<dbReference type="SMART" id="SM00344">
    <property type="entry name" value="HTH_ASNC"/>
    <property type="match status" value="1"/>
</dbReference>
<dbReference type="InterPro" id="IPR036390">
    <property type="entry name" value="WH_DNA-bd_sf"/>
</dbReference>
<gene>
    <name evidence="6" type="primary">lrp_2</name>
    <name evidence="5" type="synonym">lrp_1</name>
    <name evidence="5" type="ORF">NCTC1935_00129</name>
    <name evidence="6" type="ORF">NCTC1935_02208</name>
</gene>
<dbReference type="PANTHER" id="PTHR30154">
    <property type="entry name" value="LEUCINE-RESPONSIVE REGULATORY PROTEIN"/>
    <property type="match status" value="1"/>
</dbReference>
<evidence type="ECO:0000256" key="1">
    <source>
        <dbReference type="ARBA" id="ARBA00023015"/>
    </source>
</evidence>
<protein>
    <submittedName>
        <fullName evidence="6">Leucine-responsive regulatory protein</fullName>
    </submittedName>
</protein>
<dbReference type="PRINTS" id="PR00033">
    <property type="entry name" value="HTHASNC"/>
</dbReference>
<keyword evidence="1" id="KW-0805">Transcription regulation</keyword>
<sequence length="157" mass="17252">MAGDSTSAPALDATNRRIIHELVRDGRLSMRALAEKIHLSRAQAYVRVEQLREAGVIDGFTARIGYGPAGLRASAFVGLSIRQDSWRGIAQSLRTLPFVEHVFLLGGELDVLVLVRATDNATLRSVVLERLQALDGVRSTRTWLIFEESPGPGAEWM</sequence>
<evidence type="ECO:0000313" key="5">
    <source>
        <dbReference type="EMBL" id="VFA81191.1"/>
    </source>
</evidence>
<feature type="domain" description="HTH asnC-type" evidence="4">
    <location>
        <begin position="11"/>
        <end position="72"/>
    </location>
</feature>
<dbReference type="Pfam" id="PF01037">
    <property type="entry name" value="AsnC_trans_reg"/>
    <property type="match status" value="1"/>
</dbReference>
<dbReference type="EMBL" id="CAACYE010000004">
    <property type="protein sequence ID" value="VFA81191.1"/>
    <property type="molecule type" value="Genomic_DNA"/>
</dbReference>
<dbReference type="GO" id="GO:0005829">
    <property type="term" value="C:cytosol"/>
    <property type="evidence" value="ECO:0007669"/>
    <property type="project" value="TreeGrafter"/>
</dbReference>
<dbReference type="InterPro" id="IPR036388">
    <property type="entry name" value="WH-like_DNA-bd_sf"/>
</dbReference>
<name>A0A449GFJ3_NOCFR</name>
<organism evidence="6">
    <name type="scientific">Nocardia farcinica</name>
    <dbReference type="NCBI Taxonomy" id="37329"/>
    <lineage>
        <taxon>Bacteria</taxon>
        <taxon>Bacillati</taxon>
        <taxon>Actinomycetota</taxon>
        <taxon>Actinomycetes</taxon>
        <taxon>Mycobacteriales</taxon>
        <taxon>Nocardiaceae</taxon>
        <taxon>Nocardia</taxon>
    </lineage>
</organism>
<dbReference type="SUPFAM" id="SSF46785">
    <property type="entry name" value="Winged helix' DNA-binding domain"/>
    <property type="match status" value="1"/>
</dbReference>
<dbReference type="InterPro" id="IPR019887">
    <property type="entry name" value="Tscrpt_reg_AsnC/Lrp_C"/>
</dbReference>
<dbReference type="Gene3D" id="1.10.10.10">
    <property type="entry name" value="Winged helix-like DNA-binding domain superfamily/Winged helix DNA-binding domain"/>
    <property type="match status" value="1"/>
</dbReference>
<accession>A0A449GFJ3</accession>
<dbReference type="Pfam" id="PF13404">
    <property type="entry name" value="HTH_AsnC-type"/>
    <property type="match status" value="1"/>
</dbReference>
<evidence type="ECO:0000256" key="3">
    <source>
        <dbReference type="ARBA" id="ARBA00023163"/>
    </source>
</evidence>
<dbReference type="InterPro" id="IPR019888">
    <property type="entry name" value="Tscrpt_reg_AsnC-like"/>
</dbReference>
<dbReference type="InterPro" id="IPR011008">
    <property type="entry name" value="Dimeric_a/b-barrel"/>
</dbReference>
<dbReference type="GO" id="GO:0043565">
    <property type="term" value="F:sequence-specific DNA binding"/>
    <property type="evidence" value="ECO:0007669"/>
    <property type="project" value="InterPro"/>
</dbReference>
<proteinExistence type="predicted"/>
<dbReference type="EMBL" id="CAACYE010000005">
    <property type="protein sequence ID" value="VFA84379.1"/>
    <property type="molecule type" value="Genomic_DNA"/>
</dbReference>
<dbReference type="PANTHER" id="PTHR30154:SF34">
    <property type="entry name" value="TRANSCRIPTIONAL REGULATOR AZLB"/>
    <property type="match status" value="1"/>
</dbReference>
<dbReference type="InterPro" id="IPR000485">
    <property type="entry name" value="AsnC-type_HTH_dom"/>
</dbReference>
<reference evidence="6" key="1">
    <citation type="submission" date="2019-02" db="EMBL/GenBank/DDBJ databases">
        <authorList>
            <consortium name="Pathogen Informatics"/>
        </authorList>
    </citation>
    <scope>NUCLEOTIDE SEQUENCE</scope>
    <source>
        <strain evidence="6">3012STDY6733949</strain>
    </source>
</reference>
<dbReference type="PROSITE" id="PS50956">
    <property type="entry name" value="HTH_ASNC_2"/>
    <property type="match status" value="1"/>
</dbReference>
<dbReference type="AlphaFoldDB" id="A0A449GFJ3"/>
<keyword evidence="2" id="KW-0238">DNA-binding</keyword>